<organism evidence="2 3">
    <name type="scientific">Nematostella vectensis</name>
    <name type="common">Starlet sea anemone</name>
    <dbReference type="NCBI Taxonomy" id="45351"/>
    <lineage>
        <taxon>Eukaryota</taxon>
        <taxon>Metazoa</taxon>
        <taxon>Cnidaria</taxon>
        <taxon>Anthozoa</taxon>
        <taxon>Hexacorallia</taxon>
        <taxon>Actiniaria</taxon>
        <taxon>Edwardsiidae</taxon>
        <taxon>Nematostella</taxon>
    </lineage>
</organism>
<dbReference type="SUPFAM" id="SSF49899">
    <property type="entry name" value="Concanavalin A-like lectins/glucanases"/>
    <property type="match status" value="1"/>
</dbReference>
<dbReference type="InterPro" id="IPR003609">
    <property type="entry name" value="Pan_app"/>
</dbReference>
<dbReference type="CDD" id="cd01099">
    <property type="entry name" value="PAN_AP_HGF"/>
    <property type="match status" value="1"/>
</dbReference>
<dbReference type="SUPFAM" id="SSF57414">
    <property type="entry name" value="Hairpin loop containing domain-like"/>
    <property type="match status" value="1"/>
</dbReference>
<evidence type="ECO:0000259" key="1">
    <source>
        <dbReference type="PROSITE" id="PS50060"/>
    </source>
</evidence>
<dbReference type="CDD" id="cd06263">
    <property type="entry name" value="MAM"/>
    <property type="match status" value="1"/>
</dbReference>
<evidence type="ECO:0000313" key="2">
    <source>
        <dbReference type="EMBL" id="EDO49754.1"/>
    </source>
</evidence>
<dbReference type="InParanoid" id="A7RFP1"/>
<feature type="domain" description="MAM" evidence="1">
    <location>
        <begin position="95"/>
        <end position="257"/>
    </location>
</feature>
<dbReference type="Pfam" id="PF00024">
    <property type="entry name" value="PAN_1"/>
    <property type="match status" value="1"/>
</dbReference>
<dbReference type="PANTHER" id="PTHR23282">
    <property type="entry name" value="APICAL ENDOSOMAL GLYCOPROTEIN PRECURSOR"/>
    <property type="match status" value="1"/>
</dbReference>
<proteinExistence type="predicted"/>
<gene>
    <name evidence="2" type="ORF">NEMVEDRAFT_v1g196495</name>
</gene>
<dbReference type="InterPro" id="IPR000998">
    <property type="entry name" value="MAM_dom"/>
</dbReference>
<dbReference type="PANTHER" id="PTHR23282:SF101">
    <property type="entry name" value="MAM DOMAIN-CONTAINING PROTEIN"/>
    <property type="match status" value="1"/>
</dbReference>
<dbReference type="Gene3D" id="2.60.120.200">
    <property type="match status" value="1"/>
</dbReference>
<dbReference type="HOGENOM" id="CLU_1082983_0_0_1"/>
<dbReference type="SMART" id="SM00137">
    <property type="entry name" value="MAM"/>
    <property type="match status" value="1"/>
</dbReference>
<dbReference type="PROSITE" id="PS50060">
    <property type="entry name" value="MAM_2"/>
    <property type="match status" value="1"/>
</dbReference>
<dbReference type="Pfam" id="PF00629">
    <property type="entry name" value="MAM"/>
    <property type="match status" value="1"/>
</dbReference>
<dbReference type="Proteomes" id="UP000001593">
    <property type="component" value="Unassembled WGS sequence"/>
</dbReference>
<dbReference type="KEGG" id="nve:5521934"/>
<dbReference type="InterPro" id="IPR051560">
    <property type="entry name" value="MAM_domain-containing"/>
</dbReference>
<keyword evidence="3" id="KW-1185">Reference proteome</keyword>
<protein>
    <recommendedName>
        <fullName evidence="1">MAM domain-containing protein</fullName>
    </recommendedName>
</protein>
<sequence>MAIMLPIVLLGADKLSNSQYGIAFVEHVYRSLTDLDLLECAIRCRREECCRSLNFNHESMLCELNYLTKAILPNREKLRKASLYLDLLKSPKVEDFCTFDSSIDDCGYSHDRTGDFAWGILRGKTSTKSTGPDADHTSTKGLYIYIEASTPRVIGDRAILRSKMYPASPRPRCVRFFWHMYGFAMGSVQITYKPRNSTEETVIWERSGNHRNAWFPGKAEVPPLPTDYQVSFIAIRGNNAAGDSAIDDVFITDGNCC</sequence>
<evidence type="ECO:0000313" key="3">
    <source>
        <dbReference type="Proteomes" id="UP000001593"/>
    </source>
</evidence>
<name>A7RFP1_NEMVE</name>
<dbReference type="GO" id="GO:0016020">
    <property type="term" value="C:membrane"/>
    <property type="evidence" value="ECO:0007669"/>
    <property type="project" value="InterPro"/>
</dbReference>
<reference evidence="2 3" key="1">
    <citation type="journal article" date="2007" name="Science">
        <title>Sea anemone genome reveals ancestral eumetazoan gene repertoire and genomic organization.</title>
        <authorList>
            <person name="Putnam N.H."/>
            <person name="Srivastava M."/>
            <person name="Hellsten U."/>
            <person name="Dirks B."/>
            <person name="Chapman J."/>
            <person name="Salamov A."/>
            <person name="Terry A."/>
            <person name="Shapiro H."/>
            <person name="Lindquist E."/>
            <person name="Kapitonov V.V."/>
            <person name="Jurka J."/>
            <person name="Genikhovich G."/>
            <person name="Grigoriev I.V."/>
            <person name="Lucas S.M."/>
            <person name="Steele R.E."/>
            <person name="Finnerty J.R."/>
            <person name="Technau U."/>
            <person name="Martindale M.Q."/>
            <person name="Rokhsar D.S."/>
        </authorList>
    </citation>
    <scope>NUCLEOTIDE SEQUENCE [LARGE SCALE GENOMIC DNA]</scope>
    <source>
        <strain evidence="3">CH2 X CH6</strain>
    </source>
</reference>
<dbReference type="AlphaFoldDB" id="A7RFP1"/>
<accession>A7RFP1</accession>
<dbReference type="EMBL" id="DS469508">
    <property type="protein sequence ID" value="EDO49754.1"/>
    <property type="molecule type" value="Genomic_DNA"/>
</dbReference>
<dbReference type="InterPro" id="IPR013320">
    <property type="entry name" value="ConA-like_dom_sf"/>
</dbReference>
<dbReference type="OrthoDB" id="5962238at2759"/>